<gene>
    <name evidence="1" type="ORF">AB0T83_04405</name>
</gene>
<dbReference type="Proteomes" id="UP001553161">
    <property type="component" value="Unassembled WGS sequence"/>
</dbReference>
<dbReference type="Pfam" id="PF05990">
    <property type="entry name" value="DUF900"/>
    <property type="match status" value="1"/>
</dbReference>
<keyword evidence="1" id="KW-0378">Hydrolase</keyword>
<evidence type="ECO:0000313" key="2">
    <source>
        <dbReference type="Proteomes" id="UP001553161"/>
    </source>
</evidence>
<organism evidence="1 2">
    <name type="scientific">Meridianimarinicoccus marinus</name>
    <dbReference type="NCBI Taxonomy" id="3231483"/>
    <lineage>
        <taxon>Bacteria</taxon>
        <taxon>Pseudomonadati</taxon>
        <taxon>Pseudomonadota</taxon>
        <taxon>Alphaproteobacteria</taxon>
        <taxon>Rhodobacterales</taxon>
        <taxon>Paracoccaceae</taxon>
        <taxon>Meridianimarinicoccus</taxon>
    </lineage>
</organism>
<name>A0ABV3L3A4_9RHOB</name>
<sequence length="320" mass="35171">MLFVTNRVPDEGLKTTLGRNCTFSPANNAVCNATFFCRREASGATVEIGSAALFQALKDAKADHILFFIHGFNTSPKAALNRAAQLQEFCDRKEKDKVLVLPFLWPTDDDSALLILNDYVDDRHSAQLSGGAFARVLAKLIAMSGDPAEFEKKFSVCAHSMGNRVLRETLLFWKEAFLVGAVPEVFQHTFLTAADIPCQDLEFGQEGEIIAQASRNVVVYYADSDLALKASALVNHQPNALPRRLGTAGPRAMSRVADWVFSLDCSAVARKYDKKRGHVYFLNSHSGKTTPGKVAKHMINTLLMDEVLADALGFRTGRLS</sequence>
<dbReference type="GO" id="GO:0016787">
    <property type="term" value="F:hydrolase activity"/>
    <property type="evidence" value="ECO:0007669"/>
    <property type="project" value="UniProtKB-KW"/>
</dbReference>
<accession>A0ABV3L3A4</accession>
<dbReference type="InterPro" id="IPR010297">
    <property type="entry name" value="DUF900_hydrolase"/>
</dbReference>
<keyword evidence="2" id="KW-1185">Reference proteome</keyword>
<dbReference type="EMBL" id="JBFBVU010000003">
    <property type="protein sequence ID" value="MEV8466025.1"/>
    <property type="molecule type" value="Genomic_DNA"/>
</dbReference>
<evidence type="ECO:0000313" key="1">
    <source>
        <dbReference type="EMBL" id="MEV8466025.1"/>
    </source>
</evidence>
<proteinExistence type="predicted"/>
<dbReference type="RefSeq" id="WP_366191834.1">
    <property type="nucleotide sequence ID" value="NZ_JBFBVU010000003.1"/>
</dbReference>
<reference evidence="1 2" key="1">
    <citation type="submission" date="2024-07" db="EMBL/GenBank/DDBJ databases">
        <authorList>
            <person name="Kang M."/>
        </authorList>
    </citation>
    <scope>NUCLEOTIDE SEQUENCE [LARGE SCALE GENOMIC DNA]</scope>
    <source>
        <strain evidence="1 2">DFM31</strain>
    </source>
</reference>
<dbReference type="PANTHER" id="PTHR36513:SF1">
    <property type="entry name" value="TRANSMEMBRANE PROTEIN"/>
    <property type="match status" value="1"/>
</dbReference>
<comment type="caution">
    <text evidence="1">The sequence shown here is derived from an EMBL/GenBank/DDBJ whole genome shotgun (WGS) entry which is preliminary data.</text>
</comment>
<protein>
    <submittedName>
        <fullName evidence="1">Alpha/beta hydrolase</fullName>
    </submittedName>
</protein>
<dbReference type="PANTHER" id="PTHR36513">
    <property type="entry name" value="ABC TRANSMEMBRANE TYPE-1 DOMAIN-CONTAINING PROTEIN"/>
    <property type="match status" value="1"/>
</dbReference>